<dbReference type="AlphaFoldDB" id="A0A1L8TPV5"/>
<dbReference type="Gene3D" id="3.40.50.720">
    <property type="entry name" value="NAD(P)-binding Rossmann-like Domain"/>
    <property type="match status" value="1"/>
</dbReference>
<dbReference type="PANTHER" id="PTHR43162:SF1">
    <property type="entry name" value="PRESTALK A DIFFERENTIATION PROTEIN A"/>
    <property type="match status" value="1"/>
</dbReference>
<gene>
    <name evidence="2" type="ORF">RV04_GL001429</name>
</gene>
<feature type="domain" description="NAD(P)-binding" evidence="1">
    <location>
        <begin position="11"/>
        <end position="189"/>
    </location>
</feature>
<dbReference type="STRING" id="249189.RV04_GL001429"/>
<evidence type="ECO:0000259" key="1">
    <source>
        <dbReference type="Pfam" id="PF13460"/>
    </source>
</evidence>
<dbReference type="SUPFAM" id="SSF51735">
    <property type="entry name" value="NAD(P)-binding Rossmann-fold domains"/>
    <property type="match status" value="1"/>
</dbReference>
<comment type="caution">
    <text evidence="2">The sequence shown here is derived from an EMBL/GenBank/DDBJ whole genome shotgun (WGS) entry which is preliminary data.</text>
</comment>
<dbReference type="InterPro" id="IPR036291">
    <property type="entry name" value="NAD(P)-bd_dom_sf"/>
</dbReference>
<protein>
    <submittedName>
        <fullName evidence="2">Nucleoside-diphosphate sugar epimerase</fullName>
    </submittedName>
</protein>
<name>A0A1L8TPV5_9ENTE</name>
<dbReference type="InterPro" id="IPR051604">
    <property type="entry name" value="Ergot_Alk_Oxidoreductase"/>
</dbReference>
<dbReference type="Pfam" id="PF13460">
    <property type="entry name" value="NAD_binding_10"/>
    <property type="match status" value="1"/>
</dbReference>
<sequence length="303" mass="33425">MVKTMKITLLGSLGNINRNLVPQLIEAGHDVTVITSRQEGVKPLLALGAKAALGTNTDSDFLTRTFEGSDVVYLMISSKAYSPTETSMLDLADIYSQAIRNSGVKKVINLSSVGAQTPEAGILYQYHYMEDALNAIEEVAITHIRPMGFYTNHFSELETINSENTIYEAIASDTKRAWVDPADIADCIFQEILNLHSNQTVSSVKYVVSDWATGQDWIDALAENGLTVKYIKITIDTLIANFMEAGLPETVAKGFGQMARFQQTPDKLYGEITQSNYFLGKVKNKDFAKVFANIQKAQTSKNN</sequence>
<dbReference type="EMBL" id="JXKQ01000003">
    <property type="protein sequence ID" value="OJG46263.1"/>
    <property type="molecule type" value="Genomic_DNA"/>
</dbReference>
<organism evidence="2 3">
    <name type="scientific">Enterococcus hermanniensis</name>
    <dbReference type="NCBI Taxonomy" id="249189"/>
    <lineage>
        <taxon>Bacteria</taxon>
        <taxon>Bacillati</taxon>
        <taxon>Bacillota</taxon>
        <taxon>Bacilli</taxon>
        <taxon>Lactobacillales</taxon>
        <taxon>Enterococcaceae</taxon>
        <taxon>Enterococcus</taxon>
    </lineage>
</organism>
<keyword evidence="3" id="KW-1185">Reference proteome</keyword>
<accession>A0A1L8TPV5</accession>
<dbReference type="Gene3D" id="3.90.25.10">
    <property type="entry name" value="UDP-galactose 4-epimerase, domain 1"/>
    <property type="match status" value="1"/>
</dbReference>
<dbReference type="PANTHER" id="PTHR43162">
    <property type="match status" value="1"/>
</dbReference>
<dbReference type="InterPro" id="IPR016040">
    <property type="entry name" value="NAD(P)-bd_dom"/>
</dbReference>
<reference evidence="2 3" key="1">
    <citation type="submission" date="2014-12" db="EMBL/GenBank/DDBJ databases">
        <title>Draft genome sequences of 29 type strains of Enterococci.</title>
        <authorList>
            <person name="Zhong Z."/>
            <person name="Sun Z."/>
            <person name="Liu W."/>
            <person name="Zhang W."/>
            <person name="Zhang H."/>
        </authorList>
    </citation>
    <scope>NUCLEOTIDE SEQUENCE [LARGE SCALE GENOMIC DNA]</scope>
    <source>
        <strain evidence="2 3">DSM 17122</strain>
    </source>
</reference>
<evidence type="ECO:0000313" key="3">
    <source>
        <dbReference type="Proteomes" id="UP000182077"/>
    </source>
</evidence>
<proteinExistence type="predicted"/>
<dbReference type="Proteomes" id="UP000182077">
    <property type="component" value="Unassembled WGS sequence"/>
</dbReference>
<evidence type="ECO:0000313" key="2">
    <source>
        <dbReference type="EMBL" id="OJG46263.1"/>
    </source>
</evidence>